<evidence type="ECO:0000256" key="1">
    <source>
        <dbReference type="SAM" id="Coils"/>
    </source>
</evidence>
<dbReference type="InterPro" id="IPR029071">
    <property type="entry name" value="Ubiquitin-like_domsf"/>
</dbReference>
<evidence type="ECO:0000313" key="4">
    <source>
        <dbReference type="Proteomes" id="UP000663882"/>
    </source>
</evidence>
<dbReference type="OrthoDB" id="10037924at2759"/>
<dbReference type="AlphaFoldDB" id="A0A814U2W1"/>
<organism evidence="2 4">
    <name type="scientific">Rotaria sordida</name>
    <dbReference type="NCBI Taxonomy" id="392033"/>
    <lineage>
        <taxon>Eukaryota</taxon>
        <taxon>Metazoa</taxon>
        <taxon>Spiralia</taxon>
        <taxon>Gnathifera</taxon>
        <taxon>Rotifera</taxon>
        <taxon>Eurotatoria</taxon>
        <taxon>Bdelloidea</taxon>
        <taxon>Philodinida</taxon>
        <taxon>Philodinidae</taxon>
        <taxon>Rotaria</taxon>
    </lineage>
</organism>
<evidence type="ECO:0000313" key="2">
    <source>
        <dbReference type="EMBL" id="CAF1169171.1"/>
    </source>
</evidence>
<comment type="caution">
    <text evidence="2">The sequence shown here is derived from an EMBL/GenBank/DDBJ whole genome shotgun (WGS) entry which is preliminary data.</text>
</comment>
<reference evidence="2" key="1">
    <citation type="submission" date="2021-02" db="EMBL/GenBank/DDBJ databases">
        <authorList>
            <person name="Nowell W R."/>
        </authorList>
    </citation>
    <scope>NUCLEOTIDE SEQUENCE</scope>
</reference>
<dbReference type="EMBL" id="CAJNOU010001784">
    <property type="protein sequence ID" value="CAF1251617.1"/>
    <property type="molecule type" value="Genomic_DNA"/>
</dbReference>
<dbReference type="SUPFAM" id="SSF54236">
    <property type="entry name" value="Ubiquitin-like"/>
    <property type="match status" value="1"/>
</dbReference>
<protein>
    <submittedName>
        <fullName evidence="2">Uncharacterized protein</fullName>
    </submittedName>
</protein>
<evidence type="ECO:0000313" key="3">
    <source>
        <dbReference type="EMBL" id="CAF1251617.1"/>
    </source>
</evidence>
<gene>
    <name evidence="2" type="ORF">RFH988_LOCUS22874</name>
    <name evidence="3" type="ORF">SEV965_LOCUS23764</name>
</gene>
<dbReference type="Proteomes" id="UP000663889">
    <property type="component" value="Unassembled WGS sequence"/>
</dbReference>
<dbReference type="EMBL" id="CAJNOO010001551">
    <property type="protein sequence ID" value="CAF1169171.1"/>
    <property type="molecule type" value="Genomic_DNA"/>
</dbReference>
<keyword evidence="1" id="KW-0175">Coiled coil</keyword>
<feature type="coiled-coil region" evidence="1">
    <location>
        <begin position="451"/>
        <end position="481"/>
    </location>
</feature>
<dbReference type="Proteomes" id="UP000663882">
    <property type="component" value="Unassembled WGS sequence"/>
</dbReference>
<proteinExistence type="predicted"/>
<name>A0A814U2W1_9BILA</name>
<sequence length="1105" mass="128942">MALMTINQQNSWIKSIYSTLEDKLEAEKEYQIQIFYPVYQKLAAYRSYINHLNLQSQIQANLRDFINQLPITVQFKHFKTELHNPSHSELPLKILEHVLDSIDFLKMTKHIYDLGQFYLLLHQTYTQLIERDEFLTIDLHELVQRGQKHYNHCYHHSEKKNHSKIIENGLNAINTYHSFTGGLIRPGACDETQYFETVTPKTPVHYLVTTGNHDEGDIIMRILSNNTGVITLTDNDYSWIEQLCQASLMNKEEYFPTSDTQFNFDFLYVQSYIIRTYLLFCRINYRHIAQKYQCHIRQTQITTTTIDTEIFDLGENYSVLLNSEQLEIEWNHLKDMLLDKLYHSNNLLRQISRILKHHPEDVSFKNLYDFIESTDRDTSFRDQLEKYEIKNFQLCYIQHIRKLYENSINGFEYLFTDVSDLLRIPIDDNLKHELKQIFDTKLIQIDYNTEIDQLNLTIQSITQLLNELKSIQDTLSQQSTQSLTIICEHLNVINTILSLIPESIKCENYVTLCIILIQLRSTLQEQTINIEEKKMKLWNENFDLQSHQQGYSKEGNRFHNYLKPDNNQTTNSSDQDDWNLLDGNYGYSGGYMNDSDDLLADDYVLLTPQPENTTIPIQQIYQKALVEQKVEYVSIFELSLKFVPLASTVMTQQLLNKQQQVQMESANSTKAIKFFFIHPDSKSTTHLTRSENLYEQLKKIVKEKKYNLNTLAIINKNEIFVDLMTNSSSLPNQISSEYRILEKTLLVHIQFQFQTKLFEYWTTLSANISTLIDCFIDDSGLKSTSPDVCFCFTDELGKCIDNGTIADIYQTNDNNNSNTTIYITVTEENSNTANACEVTLRSKQEFILVEEYQTCLVSIKKPKELQLIEIDEGNELNTRFIIFATIDDVYRYGKIDVERQHLIYSDDFVPTINAQLVSFRLTSPIRFTLMDGNLPMTITVLNVEGQSSIKFHCLISITVKRLYQIACQLFNINDNFHQLIYSDCLLDDDEMTLEDLDPTSTDIQLHILLATFLRKNQYHHIINPPVSLQLSACIDMNGTSINNNNKVNWLHLNKEQLIAALWQFVCMVDPNCQSSNKGTTFSAQENNSTVKNYIEEQMKEPVIEE</sequence>
<accession>A0A814U2W1</accession>